<name>A0A0A1TCU6_9HYPO</name>
<evidence type="ECO:0000313" key="4">
    <source>
        <dbReference type="EMBL" id="CEJ83184.1"/>
    </source>
</evidence>
<dbReference type="Proteomes" id="UP000039046">
    <property type="component" value="Unassembled WGS sequence"/>
</dbReference>
<dbReference type="InterPro" id="IPR036640">
    <property type="entry name" value="ABC1_TM_sf"/>
</dbReference>
<reference evidence="4 5" key="1">
    <citation type="journal article" date="2015" name="Genome Announc.">
        <title>Draft Genome Sequence and Gene Annotation of the Entomopathogenic Fungus Verticillium hemipterigenum.</title>
        <authorList>
            <person name="Horn F."/>
            <person name="Habel A."/>
            <person name="Scharf D.H."/>
            <person name="Dworschak J."/>
            <person name="Brakhage A.A."/>
            <person name="Guthke R."/>
            <person name="Hertweck C."/>
            <person name="Linde J."/>
        </authorList>
    </citation>
    <scope>NUCLEOTIDE SEQUENCE [LARGE SCALE GENOMIC DNA]</scope>
</reference>
<dbReference type="GO" id="GO:0005524">
    <property type="term" value="F:ATP binding"/>
    <property type="evidence" value="ECO:0007669"/>
    <property type="project" value="InterPro"/>
</dbReference>
<dbReference type="AlphaFoldDB" id="A0A0A1TCU6"/>
<evidence type="ECO:0000256" key="2">
    <source>
        <dbReference type="ARBA" id="ARBA00022989"/>
    </source>
</evidence>
<dbReference type="EMBL" id="CDHN01000001">
    <property type="protein sequence ID" value="CEJ83184.1"/>
    <property type="molecule type" value="Genomic_DNA"/>
</dbReference>
<dbReference type="GO" id="GO:0016020">
    <property type="term" value="C:membrane"/>
    <property type="evidence" value="ECO:0007669"/>
    <property type="project" value="InterPro"/>
</dbReference>
<gene>
    <name evidence="4" type="ORF">VHEMI03205</name>
</gene>
<sequence>MMTSMRGGLVGSIYARVLNHKQAFGAGANTLTLMSTDVDRIVTGVQNVNEIWAASIEIVIAFVLMALRIGYPSVAAFASLDAFIAPKLREKQRLWVQAV</sequence>
<keyword evidence="1" id="KW-0812">Transmembrane</keyword>
<dbReference type="OrthoDB" id="6500128at2759"/>
<proteinExistence type="predicted"/>
<accession>A0A0A1TCU6</accession>
<evidence type="ECO:0008006" key="6">
    <source>
        <dbReference type="Google" id="ProtNLM"/>
    </source>
</evidence>
<dbReference type="STRING" id="1531966.A0A0A1TCU6"/>
<protein>
    <recommendedName>
        <fullName evidence="6">ABC transmembrane type-1 domain-containing protein</fullName>
    </recommendedName>
</protein>
<evidence type="ECO:0000313" key="5">
    <source>
        <dbReference type="Proteomes" id="UP000039046"/>
    </source>
</evidence>
<dbReference type="HOGENOM" id="CLU_2321994_0_0_1"/>
<evidence type="ECO:0000256" key="1">
    <source>
        <dbReference type="ARBA" id="ARBA00022692"/>
    </source>
</evidence>
<organism evidence="4 5">
    <name type="scientific">[Torrubiella] hemipterigena</name>
    <dbReference type="NCBI Taxonomy" id="1531966"/>
    <lineage>
        <taxon>Eukaryota</taxon>
        <taxon>Fungi</taxon>
        <taxon>Dikarya</taxon>
        <taxon>Ascomycota</taxon>
        <taxon>Pezizomycotina</taxon>
        <taxon>Sordariomycetes</taxon>
        <taxon>Hypocreomycetidae</taxon>
        <taxon>Hypocreales</taxon>
        <taxon>Clavicipitaceae</taxon>
        <taxon>Clavicipitaceae incertae sedis</taxon>
        <taxon>'Torrubiella' clade</taxon>
    </lineage>
</organism>
<keyword evidence="3" id="KW-0472">Membrane</keyword>
<keyword evidence="5" id="KW-1185">Reference proteome</keyword>
<dbReference type="Gene3D" id="1.20.1560.10">
    <property type="entry name" value="ABC transporter type 1, transmembrane domain"/>
    <property type="match status" value="1"/>
</dbReference>
<evidence type="ECO:0000256" key="3">
    <source>
        <dbReference type="ARBA" id="ARBA00023136"/>
    </source>
</evidence>
<keyword evidence="2" id="KW-1133">Transmembrane helix</keyword>